<keyword evidence="1" id="KW-0812">Transmembrane</keyword>
<dbReference type="Pfam" id="PF10333">
    <property type="entry name" value="Pga1"/>
    <property type="match status" value="1"/>
</dbReference>
<dbReference type="PANTHER" id="PTHR28022:SF1">
    <property type="entry name" value="GPI MANNOSYLTRANSFERASE 2 SUBUNIT PGA1"/>
    <property type="match status" value="1"/>
</dbReference>
<sequence>MFLFSSLLLLQAFHVFANTEKTIFLGPSNIQVPVAHPTLEDLQLQTLSPKHWSLRTHIQAEFPNNASEYGRTSWYLLDRLQEGQRYEVRVCWAATQPTSFRLDTFELSTAFESPELITSLAQYSEIRRTEAMEDLQPMESQAERRSNHLNELSSILLLRVFAAADYYTMNKTLMEQVPPVYVDIILDPFIFNVFPRSLVPTAAYIILVAIGSWYLSKAVSGWVNRLSANENLQKKKM</sequence>
<keyword evidence="1" id="KW-1133">Transmembrane helix</keyword>
<dbReference type="EMBL" id="JAZHXI010000011">
    <property type="protein sequence ID" value="KAL2066531.1"/>
    <property type="molecule type" value="Genomic_DNA"/>
</dbReference>
<evidence type="ECO:0000313" key="4">
    <source>
        <dbReference type="Proteomes" id="UP001595075"/>
    </source>
</evidence>
<feature type="signal peptide" evidence="2">
    <location>
        <begin position="1"/>
        <end position="17"/>
    </location>
</feature>
<keyword evidence="4" id="KW-1185">Reference proteome</keyword>
<dbReference type="InterPro" id="IPR019433">
    <property type="entry name" value="GPI_ManTrfase_II_coact_Pga1"/>
</dbReference>
<organism evidence="3 4">
    <name type="scientific">Oculimacula yallundae</name>
    <dbReference type="NCBI Taxonomy" id="86028"/>
    <lineage>
        <taxon>Eukaryota</taxon>
        <taxon>Fungi</taxon>
        <taxon>Dikarya</taxon>
        <taxon>Ascomycota</taxon>
        <taxon>Pezizomycotina</taxon>
        <taxon>Leotiomycetes</taxon>
        <taxon>Helotiales</taxon>
        <taxon>Ploettnerulaceae</taxon>
        <taxon>Oculimacula</taxon>
    </lineage>
</organism>
<evidence type="ECO:0000313" key="3">
    <source>
        <dbReference type="EMBL" id="KAL2066531.1"/>
    </source>
</evidence>
<feature type="transmembrane region" description="Helical" evidence="1">
    <location>
        <begin position="198"/>
        <end position="216"/>
    </location>
</feature>
<dbReference type="Proteomes" id="UP001595075">
    <property type="component" value="Unassembled WGS sequence"/>
</dbReference>
<reference evidence="3 4" key="1">
    <citation type="journal article" date="2024" name="Commun. Biol.">
        <title>Comparative genomic analysis of thermophilic fungi reveals convergent evolutionary adaptations and gene losses.</title>
        <authorList>
            <person name="Steindorff A.S."/>
            <person name="Aguilar-Pontes M.V."/>
            <person name="Robinson A.J."/>
            <person name="Andreopoulos B."/>
            <person name="LaButti K."/>
            <person name="Kuo A."/>
            <person name="Mondo S."/>
            <person name="Riley R."/>
            <person name="Otillar R."/>
            <person name="Haridas S."/>
            <person name="Lipzen A."/>
            <person name="Grimwood J."/>
            <person name="Schmutz J."/>
            <person name="Clum A."/>
            <person name="Reid I.D."/>
            <person name="Moisan M.C."/>
            <person name="Butler G."/>
            <person name="Nguyen T.T.M."/>
            <person name="Dewar K."/>
            <person name="Conant G."/>
            <person name="Drula E."/>
            <person name="Henrissat B."/>
            <person name="Hansel C."/>
            <person name="Singer S."/>
            <person name="Hutchinson M.I."/>
            <person name="de Vries R.P."/>
            <person name="Natvig D.O."/>
            <person name="Powell A.J."/>
            <person name="Tsang A."/>
            <person name="Grigoriev I.V."/>
        </authorList>
    </citation>
    <scope>NUCLEOTIDE SEQUENCE [LARGE SCALE GENOMIC DNA]</scope>
    <source>
        <strain evidence="3 4">CBS 494.80</strain>
    </source>
</reference>
<accession>A0ABR4CAP7</accession>
<evidence type="ECO:0000256" key="2">
    <source>
        <dbReference type="SAM" id="SignalP"/>
    </source>
</evidence>
<gene>
    <name evidence="3" type="ORF">VTL71DRAFT_2602</name>
</gene>
<dbReference type="PANTHER" id="PTHR28022">
    <property type="entry name" value="GPI MANNOSYLTRANSFERASE 2 SUBUNIT PGA1"/>
    <property type="match status" value="1"/>
</dbReference>
<proteinExistence type="predicted"/>
<evidence type="ECO:0000256" key="1">
    <source>
        <dbReference type="SAM" id="Phobius"/>
    </source>
</evidence>
<comment type="caution">
    <text evidence="3">The sequence shown here is derived from an EMBL/GenBank/DDBJ whole genome shotgun (WGS) entry which is preliminary data.</text>
</comment>
<protein>
    <submittedName>
        <fullName evidence="3">Uncharacterized protein</fullName>
    </submittedName>
</protein>
<feature type="chain" id="PRO_5047011865" evidence="2">
    <location>
        <begin position="18"/>
        <end position="237"/>
    </location>
</feature>
<keyword evidence="2" id="KW-0732">Signal</keyword>
<name>A0ABR4CAP7_9HELO</name>
<keyword evidence="1" id="KW-0472">Membrane</keyword>